<accession>A0ABT1VD49</accession>
<proteinExistence type="predicted"/>
<sequence length="206" mass="23424">MLTQTQVPEPAPMQLPPAELPCTQIVERTPPPLRGRPPAAGRGLDDQRHRPPVGLRPQDRAPLPRHRLPQPSCWSPPATDDPTASWNRSRAYLNARFTKAEGQVSGTCLFLEIRERGYRRSRQVVRKHLAALRAGTAEPVRADIPSPRKIISWIMRPRDPLTESQEKRLLQVRLACPDITRACDLARAFADLMRHQHGHLLPQWIR</sequence>
<protein>
    <recommendedName>
        <fullName evidence="4">Transposase</fullName>
    </recommendedName>
</protein>
<keyword evidence="3" id="KW-1185">Reference proteome</keyword>
<feature type="region of interest" description="Disordered" evidence="1">
    <location>
        <begin position="1"/>
        <end position="85"/>
    </location>
</feature>
<evidence type="ECO:0008006" key="4">
    <source>
        <dbReference type="Google" id="ProtNLM"/>
    </source>
</evidence>
<dbReference type="RefSeq" id="WP_256655202.1">
    <property type="nucleotide sequence ID" value="NZ_JANIAA010000047.1"/>
</dbReference>
<evidence type="ECO:0000256" key="1">
    <source>
        <dbReference type="SAM" id="MobiDB-lite"/>
    </source>
</evidence>
<organism evidence="2 3">
    <name type="scientific">Streptomyces rugosispiralis</name>
    <dbReference type="NCBI Taxonomy" id="2967341"/>
    <lineage>
        <taxon>Bacteria</taxon>
        <taxon>Bacillati</taxon>
        <taxon>Actinomycetota</taxon>
        <taxon>Actinomycetes</taxon>
        <taxon>Kitasatosporales</taxon>
        <taxon>Streptomycetaceae</taxon>
        <taxon>Streptomyces</taxon>
    </lineage>
</organism>
<dbReference type="Proteomes" id="UP001204746">
    <property type="component" value="Unassembled WGS sequence"/>
</dbReference>
<evidence type="ECO:0000313" key="2">
    <source>
        <dbReference type="EMBL" id="MCQ8194431.1"/>
    </source>
</evidence>
<name>A0ABT1VD49_9ACTN</name>
<dbReference type="EMBL" id="JANIAA010000047">
    <property type="protein sequence ID" value="MCQ8194431.1"/>
    <property type="molecule type" value="Genomic_DNA"/>
</dbReference>
<comment type="caution">
    <text evidence="2">The sequence shown here is derived from an EMBL/GenBank/DDBJ whole genome shotgun (WGS) entry which is preliminary data.</text>
</comment>
<evidence type="ECO:0000313" key="3">
    <source>
        <dbReference type="Proteomes" id="UP001204746"/>
    </source>
</evidence>
<feature type="compositionally biased region" description="Pro residues" evidence="1">
    <location>
        <begin position="9"/>
        <end position="19"/>
    </location>
</feature>
<gene>
    <name evidence="2" type="ORF">NP777_40595</name>
</gene>
<reference evidence="2 3" key="1">
    <citation type="submission" date="2022-07" db="EMBL/GenBank/DDBJ databases">
        <authorList>
            <person name="Phongsopitanun W."/>
            <person name="Tanasupawat S."/>
        </authorList>
    </citation>
    <scope>NUCLEOTIDE SEQUENCE [LARGE SCALE GENOMIC DNA]</scope>
    <source>
        <strain evidence="2 3">RCU-064</strain>
    </source>
</reference>